<evidence type="ECO:0000313" key="4">
    <source>
        <dbReference type="Proteomes" id="UP000201566"/>
    </source>
</evidence>
<name>A0A291AUF6_9VIRU</name>
<proteinExistence type="predicted"/>
<keyword evidence="2" id="KW-1133">Transmembrane helix</keyword>
<dbReference type="GeneID" id="34567933"/>
<feature type="compositionally biased region" description="Basic and acidic residues" evidence="1">
    <location>
        <begin position="1"/>
        <end position="17"/>
    </location>
</feature>
<feature type="compositionally biased region" description="Pro residues" evidence="1">
    <location>
        <begin position="32"/>
        <end position="46"/>
    </location>
</feature>
<protein>
    <submittedName>
        <fullName evidence="3">Uncharacterized protein</fullName>
    </submittedName>
</protein>
<dbReference type="RefSeq" id="YP_009430268.1">
    <property type="nucleotide sequence ID" value="NC_021858.1"/>
</dbReference>
<feature type="region of interest" description="Disordered" evidence="1">
    <location>
        <begin position="1"/>
        <end position="46"/>
    </location>
</feature>
<dbReference type="KEGG" id="vg:34567933"/>
<dbReference type="Proteomes" id="UP000201566">
    <property type="component" value="Segment"/>
</dbReference>
<organism evidence="3 4">
    <name type="scientific">Pandoravirus dulcis</name>
    <dbReference type="NCBI Taxonomy" id="1349409"/>
    <lineage>
        <taxon>Viruses</taxon>
        <taxon>Pandoravirus</taxon>
    </lineage>
</organism>
<keyword evidence="2" id="KW-0812">Transmembrane</keyword>
<feature type="transmembrane region" description="Helical" evidence="2">
    <location>
        <begin position="110"/>
        <end position="131"/>
    </location>
</feature>
<sequence>MQAARAAREKRERDRPNKTMSSENKASAAVPARPPTMPTPPNEAPPPSTFAAYVFGRLRNPMDALGLAFVYALFVLVGGWVPLVAGHAVVRAALGGLSRLPGCAWADRGPTATVLSAGLPAVLLFAGLLHCDYGRLDREWRASARARASSP</sequence>
<evidence type="ECO:0000256" key="1">
    <source>
        <dbReference type="SAM" id="MobiDB-lite"/>
    </source>
</evidence>
<evidence type="ECO:0000313" key="3">
    <source>
        <dbReference type="EMBL" id="ATE82559.1"/>
    </source>
</evidence>
<feature type="transmembrane region" description="Helical" evidence="2">
    <location>
        <begin position="65"/>
        <end position="90"/>
    </location>
</feature>
<keyword evidence="2" id="KW-0472">Membrane</keyword>
<gene>
    <name evidence="3" type="ORF">pdul_cds_879</name>
</gene>
<accession>A0A291AUF6</accession>
<reference evidence="3 4" key="1">
    <citation type="journal article" date="2013" name="Science">
        <title>Pandoraviruses: amoeba viruses with genomes up to 2.5 Mb reaching that of parasitic eukaryotes.</title>
        <authorList>
            <person name="Philippe N."/>
            <person name="Legendre M."/>
            <person name="Doutre G."/>
            <person name="Coute Y."/>
            <person name="Poirot O."/>
            <person name="Lescot M."/>
            <person name="Arslan D."/>
            <person name="Seltzer V."/>
            <person name="Bertaux L."/>
            <person name="Bruley C."/>
            <person name="Garin J."/>
            <person name="Claverie J.M."/>
            <person name="Abergel C."/>
        </authorList>
    </citation>
    <scope>NUCLEOTIDE SEQUENCE [LARGE SCALE GENOMIC DNA]</scope>
    <source>
        <strain evidence="3">Melbourne</strain>
    </source>
</reference>
<dbReference type="EMBL" id="KC977570">
    <property type="protein sequence ID" value="ATE82559.1"/>
    <property type="molecule type" value="Genomic_DNA"/>
</dbReference>
<evidence type="ECO:0000256" key="2">
    <source>
        <dbReference type="SAM" id="Phobius"/>
    </source>
</evidence>